<dbReference type="SMART" id="SM01163">
    <property type="entry name" value="DUF1785"/>
    <property type="match status" value="1"/>
</dbReference>
<evidence type="ECO:0000313" key="3">
    <source>
        <dbReference type="EMBL" id="CAF9943052.1"/>
    </source>
</evidence>
<dbReference type="CDD" id="cd04657">
    <property type="entry name" value="Piwi_ago-like"/>
    <property type="match status" value="1"/>
</dbReference>
<feature type="region of interest" description="Disordered" evidence="1">
    <location>
        <begin position="930"/>
        <end position="950"/>
    </location>
</feature>
<dbReference type="Pfam" id="PF08699">
    <property type="entry name" value="ArgoL1"/>
    <property type="match status" value="1"/>
</dbReference>
<dbReference type="PROSITE" id="PS50822">
    <property type="entry name" value="PIWI"/>
    <property type="match status" value="1"/>
</dbReference>
<dbReference type="Gene3D" id="2.170.260.10">
    <property type="entry name" value="paz domain"/>
    <property type="match status" value="1"/>
</dbReference>
<comment type="caution">
    <text evidence="3">The sequence shown here is derived from an EMBL/GenBank/DDBJ whole genome shotgun (WGS) entry which is preliminary data.</text>
</comment>
<organism evidence="3 4">
    <name type="scientific">Alectoria fallacina</name>
    <dbReference type="NCBI Taxonomy" id="1903189"/>
    <lineage>
        <taxon>Eukaryota</taxon>
        <taxon>Fungi</taxon>
        <taxon>Dikarya</taxon>
        <taxon>Ascomycota</taxon>
        <taxon>Pezizomycotina</taxon>
        <taxon>Lecanoromycetes</taxon>
        <taxon>OSLEUM clade</taxon>
        <taxon>Lecanoromycetidae</taxon>
        <taxon>Lecanorales</taxon>
        <taxon>Lecanorineae</taxon>
        <taxon>Parmeliaceae</taxon>
        <taxon>Alectoria</taxon>
    </lineage>
</organism>
<feature type="compositionally biased region" description="Basic and acidic residues" evidence="1">
    <location>
        <begin position="465"/>
        <end position="481"/>
    </location>
</feature>
<dbReference type="InterPro" id="IPR003165">
    <property type="entry name" value="Piwi"/>
</dbReference>
<dbReference type="Proteomes" id="UP000664203">
    <property type="component" value="Unassembled WGS sequence"/>
</dbReference>
<feature type="region of interest" description="Disordered" evidence="1">
    <location>
        <begin position="1"/>
        <end position="36"/>
    </location>
</feature>
<proteinExistence type="predicted"/>
<dbReference type="Gene3D" id="3.40.50.2300">
    <property type="match status" value="1"/>
</dbReference>
<dbReference type="InterPro" id="IPR036397">
    <property type="entry name" value="RNaseH_sf"/>
</dbReference>
<feature type="domain" description="Piwi" evidence="2">
    <location>
        <begin position="714"/>
        <end position="1038"/>
    </location>
</feature>
<dbReference type="GO" id="GO:0003676">
    <property type="term" value="F:nucleic acid binding"/>
    <property type="evidence" value="ECO:0007669"/>
    <property type="project" value="InterPro"/>
</dbReference>
<sequence>MEKRYVPGADYVEPKKSSRRKPKGTHKDESSQAESSVFDCSITVYCSIKLWTRPVHSKTTTPAPTDARQTTQTSSQSVPATLSVKPTHALGHRASASQDTNDGGSVATLAAAQMNPTVPLPHQGQAGRDDSKSIPSTGALPTASAGSSKDKHLTSGLNDKAQIAQGNSKLIHIDRPSRPGYGTKGFQVEMFTNYFSLKIARGLVLHRYSITVLPDLKGKRLAQIIDNALGLRQFDALRPGIATDFSAFLVSREKLTQDHLNVSVPMATGLNADDLRRAKKYAVWFSFVSTFDFSQLNITQASLADQESLPVVQDLDIVLGHHRKSSQDVASVGKRKAFSMRPAAQQVSLGGVLKALQGFFSSVHFCEKGPLVNINVSNSPFWKEGSLVDVVRTLQTDSEIDNTKISALLRGVQVQLTCVKDRTVLRTISGYATPDDGNEYMPHPPRVPRNVDGPGPQDVLFFWEKNPRNDKDEKESEEGKVKPHRQGCSCDGEYISVAKYFADKYQIQCDHSDNELPVINIGNANHPTYVPLKVCSVLEQASKMKLSQSDTKTMQKFAVRTPDKNANDILNRGFQTLGLLSGNQILNNFGLRVEQDLVTVRGRVLYSPTPTYHKNESREVRQRSKWDLAGIKFMDGKPLEKWSCLNIHYGSKLDEDPTSWVKAFVKELNKCGIRCTQPAIDNVKLGSINTEPDGKSELADWFNYFRDPRKGIRFLLVILPNKLTDLYNHIKRLGDQDFGILTCCVVARKEKFFSPVSQFAVQYNANVALKVNLKLGGANHVLREGQFLKVEELEGKTMVIGIDVTHPSVGSSDHAPSIAAMVSSDKRLAQWPADLRINTSREEMVEKLQSMLESRLRWWKRVYNDLPENILIYRDGVSEGQYQAVLDEEMPQIRKACVTIYGDTYAPVIHPRISLIVVGKRHHTRFIGKTRKGGSINSANGGKASNPEPGTVVDNTITYKMHNWDFFLQSHKPIMGTARPAHYFVLVDEIFRRWTTATIPPPFKNPADILEQVTHNMCFLFGRATLSVSIPPPVYYADIACERGRCYLSRFYDPKARKRDTSGITDQDVGVHEELKDTMFYI</sequence>
<dbReference type="EMBL" id="CAJPDR010000876">
    <property type="protein sequence ID" value="CAF9943052.1"/>
    <property type="molecule type" value="Genomic_DNA"/>
</dbReference>
<feature type="region of interest" description="Disordered" evidence="1">
    <location>
        <begin position="465"/>
        <end position="485"/>
    </location>
</feature>
<dbReference type="Pfam" id="PF16488">
    <property type="entry name" value="ArgoL2"/>
    <property type="match status" value="1"/>
</dbReference>
<dbReference type="Pfam" id="PF02171">
    <property type="entry name" value="Piwi"/>
    <property type="match status" value="1"/>
</dbReference>
<keyword evidence="4" id="KW-1185">Reference proteome</keyword>
<feature type="region of interest" description="Disordered" evidence="1">
    <location>
        <begin position="117"/>
        <end position="154"/>
    </location>
</feature>
<feature type="region of interest" description="Disordered" evidence="1">
    <location>
        <begin position="56"/>
        <end position="81"/>
    </location>
</feature>
<dbReference type="InterPro" id="IPR014811">
    <property type="entry name" value="ArgoL1"/>
</dbReference>
<reference evidence="3" key="1">
    <citation type="submission" date="2021-03" db="EMBL/GenBank/DDBJ databases">
        <authorList>
            <person name="Tagirdzhanova G."/>
        </authorList>
    </citation>
    <scope>NUCLEOTIDE SEQUENCE</scope>
</reference>
<protein>
    <recommendedName>
        <fullName evidence="2">Piwi domain-containing protein</fullName>
    </recommendedName>
</protein>
<dbReference type="SUPFAM" id="SSF101690">
    <property type="entry name" value="PAZ domain"/>
    <property type="match status" value="1"/>
</dbReference>
<dbReference type="InterPro" id="IPR032474">
    <property type="entry name" value="Argonaute_N"/>
</dbReference>
<evidence type="ECO:0000259" key="2">
    <source>
        <dbReference type="PROSITE" id="PS50822"/>
    </source>
</evidence>
<feature type="compositionally biased region" description="Polar residues" evidence="1">
    <location>
        <begin position="57"/>
        <end position="80"/>
    </location>
</feature>
<dbReference type="InterPro" id="IPR036085">
    <property type="entry name" value="PAZ_dom_sf"/>
</dbReference>
<dbReference type="AlphaFoldDB" id="A0A8H3PK99"/>
<dbReference type="InterPro" id="IPR045246">
    <property type="entry name" value="Piwi_ago-like"/>
</dbReference>
<name>A0A8H3PK99_9LECA</name>
<dbReference type="OrthoDB" id="10252740at2759"/>
<accession>A0A8H3PK99</accession>
<dbReference type="PANTHER" id="PTHR22891">
    <property type="entry name" value="EUKARYOTIC TRANSLATION INITIATION FACTOR 2C"/>
    <property type="match status" value="1"/>
</dbReference>
<dbReference type="Gene3D" id="3.30.420.10">
    <property type="entry name" value="Ribonuclease H-like superfamily/Ribonuclease H"/>
    <property type="match status" value="1"/>
</dbReference>
<evidence type="ECO:0000256" key="1">
    <source>
        <dbReference type="SAM" id="MobiDB-lite"/>
    </source>
</evidence>
<dbReference type="CDD" id="cd02846">
    <property type="entry name" value="PAZ_argonaute_like"/>
    <property type="match status" value="1"/>
</dbReference>
<dbReference type="InterPro" id="IPR012337">
    <property type="entry name" value="RNaseH-like_sf"/>
</dbReference>
<dbReference type="SMART" id="SM00950">
    <property type="entry name" value="Piwi"/>
    <property type="match status" value="1"/>
</dbReference>
<dbReference type="SUPFAM" id="SSF53098">
    <property type="entry name" value="Ribonuclease H-like"/>
    <property type="match status" value="1"/>
</dbReference>
<dbReference type="Pfam" id="PF16486">
    <property type="entry name" value="ArgoN"/>
    <property type="match status" value="1"/>
</dbReference>
<gene>
    <name evidence="3" type="ORF">ALECFALPRED_010498</name>
</gene>
<evidence type="ECO:0000313" key="4">
    <source>
        <dbReference type="Proteomes" id="UP000664203"/>
    </source>
</evidence>
<dbReference type="InterPro" id="IPR032472">
    <property type="entry name" value="ArgoL2"/>
</dbReference>